<feature type="non-terminal residue" evidence="1">
    <location>
        <position position="157"/>
    </location>
</feature>
<organism evidence="1 2">
    <name type="scientific">Genlisea aurea</name>
    <dbReference type="NCBI Taxonomy" id="192259"/>
    <lineage>
        <taxon>Eukaryota</taxon>
        <taxon>Viridiplantae</taxon>
        <taxon>Streptophyta</taxon>
        <taxon>Embryophyta</taxon>
        <taxon>Tracheophyta</taxon>
        <taxon>Spermatophyta</taxon>
        <taxon>Magnoliopsida</taxon>
        <taxon>eudicotyledons</taxon>
        <taxon>Gunneridae</taxon>
        <taxon>Pentapetalae</taxon>
        <taxon>asterids</taxon>
        <taxon>lamiids</taxon>
        <taxon>Lamiales</taxon>
        <taxon>Lentibulariaceae</taxon>
        <taxon>Genlisea</taxon>
    </lineage>
</organism>
<sequence length="157" mass="18064">MFMEIPGDLCVEAESLRPKMRRIPAVLRSSSDSVDYDPKMVSLGPFHHGKSEFHLGETFKRQALQMFLSDSGKDRRLFYNKIVNEIDEIRDCYDDDGVWVDDASLAEMMLVDGCFVVFYMEAVVSCEKLVRALYLVGMMGFSFAHRDMLLLENQIPF</sequence>
<dbReference type="PANTHER" id="PTHR31170">
    <property type="entry name" value="BNAC04G53230D PROTEIN"/>
    <property type="match status" value="1"/>
</dbReference>
<gene>
    <name evidence="1" type="ORF">M569_04955</name>
</gene>
<dbReference type="Pfam" id="PF03140">
    <property type="entry name" value="DUF247"/>
    <property type="match status" value="1"/>
</dbReference>
<name>S8CRE8_9LAMI</name>
<dbReference type="Proteomes" id="UP000015453">
    <property type="component" value="Unassembled WGS sequence"/>
</dbReference>
<reference evidence="1 2" key="1">
    <citation type="journal article" date="2013" name="BMC Genomics">
        <title>The miniature genome of a carnivorous plant Genlisea aurea contains a low number of genes and short non-coding sequences.</title>
        <authorList>
            <person name="Leushkin E.V."/>
            <person name="Sutormin R.A."/>
            <person name="Nabieva E.R."/>
            <person name="Penin A.A."/>
            <person name="Kondrashov A.S."/>
            <person name="Logacheva M.D."/>
        </authorList>
    </citation>
    <scope>NUCLEOTIDE SEQUENCE [LARGE SCALE GENOMIC DNA]</scope>
</reference>
<dbReference type="AlphaFoldDB" id="S8CRE8"/>
<dbReference type="OrthoDB" id="1849062at2759"/>
<dbReference type="EMBL" id="AUSU01001947">
    <property type="protein sequence ID" value="EPS69809.1"/>
    <property type="molecule type" value="Genomic_DNA"/>
</dbReference>
<comment type="caution">
    <text evidence="1">The sequence shown here is derived from an EMBL/GenBank/DDBJ whole genome shotgun (WGS) entry which is preliminary data.</text>
</comment>
<evidence type="ECO:0000313" key="1">
    <source>
        <dbReference type="EMBL" id="EPS69809.1"/>
    </source>
</evidence>
<dbReference type="InterPro" id="IPR004158">
    <property type="entry name" value="DUF247_pln"/>
</dbReference>
<accession>S8CRE8</accession>
<evidence type="ECO:0000313" key="2">
    <source>
        <dbReference type="Proteomes" id="UP000015453"/>
    </source>
</evidence>
<proteinExistence type="predicted"/>
<protein>
    <submittedName>
        <fullName evidence="1">Uncharacterized protein</fullName>
    </submittedName>
</protein>
<keyword evidence="2" id="KW-1185">Reference proteome</keyword>